<dbReference type="EMBL" id="KV448300">
    <property type="protein sequence ID" value="OAX38330.1"/>
    <property type="molecule type" value="Genomic_DNA"/>
</dbReference>
<dbReference type="AlphaFoldDB" id="A0A1B7N0E0"/>
<feature type="compositionally biased region" description="Polar residues" evidence="3">
    <location>
        <begin position="71"/>
        <end position="85"/>
    </location>
</feature>
<feature type="compositionally biased region" description="Polar residues" evidence="3">
    <location>
        <begin position="378"/>
        <end position="390"/>
    </location>
</feature>
<feature type="compositionally biased region" description="Acidic residues" evidence="3">
    <location>
        <begin position="411"/>
        <end position="443"/>
    </location>
</feature>
<evidence type="ECO:0000313" key="5">
    <source>
        <dbReference type="EMBL" id="OAX38330.1"/>
    </source>
</evidence>
<evidence type="ECO:0000313" key="6">
    <source>
        <dbReference type="Proteomes" id="UP000092154"/>
    </source>
</evidence>
<feature type="compositionally biased region" description="Polar residues" evidence="3">
    <location>
        <begin position="1"/>
        <end position="12"/>
    </location>
</feature>
<keyword evidence="6" id="KW-1185">Reference proteome</keyword>
<feature type="region of interest" description="Disordered" evidence="3">
    <location>
        <begin position="316"/>
        <end position="447"/>
    </location>
</feature>
<sequence>MANVQKDQSVSMNPGLDALHSSPPFPSPGSSFLPPPTPGPHEFARPPSAGRRPSKNDLALPHNGSDIASPIATNGHATHTCSGEATPNGAVSPPRVSLTFFRSFLPRFIISMLNVPRSLFRVMSFQESATPIPTADSPAAVHLDPHSPTIRDPTSAPHTPTESSYFSSDPLPSNLDSPLSQDLEDPKLSPQPPLQNHRLSTQSVTSLTSSRPAPPSPAISRRASGLSRTSSKSRSRPVSGVNSRPVSSTRPISRALSPSAALSRTPSGRRAKDVLGMSAVAESKEKENEKEPQTAITTEPKVLIKIRDFAFAPSDPRFSGEGAFVPRPNRPDVLDRRLRGSSSLSTSSVASSSSTEEEEWEDENDTNGWGGFKWGLQKLQSGWGFSSHSSDCAEDFPSRNDFARNFGDGTGDVDDDDDDDDDDEGEIYEEPDDFPHEDEETDGEPVLHPGLYRALYAFEPEGTAEMKLEEDQVVRVVGRGGGVGWAVAVKDGLKDTGAHALVPESYLEVVRLDGDVDD</sequence>
<reference evidence="5 6" key="1">
    <citation type="submission" date="2016-06" db="EMBL/GenBank/DDBJ databases">
        <title>Comparative genomics of the ectomycorrhizal sister species Rhizopogon vinicolor and Rhizopogon vesiculosus (Basidiomycota: Boletales) reveals a divergence of the mating type B locus.</title>
        <authorList>
            <consortium name="DOE Joint Genome Institute"/>
            <person name="Mujic A.B."/>
            <person name="Kuo A."/>
            <person name="Tritt A."/>
            <person name="Lipzen A."/>
            <person name="Chen C."/>
            <person name="Johnson J."/>
            <person name="Sharma A."/>
            <person name="Barry K."/>
            <person name="Grigoriev I.V."/>
            <person name="Spatafora J.W."/>
        </authorList>
    </citation>
    <scope>NUCLEOTIDE SEQUENCE [LARGE SCALE GENOMIC DNA]</scope>
    <source>
        <strain evidence="5 6">AM-OR11-026</strain>
    </source>
</reference>
<dbReference type="InterPro" id="IPR036028">
    <property type="entry name" value="SH3-like_dom_sf"/>
</dbReference>
<accession>A0A1B7N0E0</accession>
<feature type="compositionally biased region" description="Pro residues" evidence="3">
    <location>
        <begin position="23"/>
        <end position="39"/>
    </location>
</feature>
<dbReference type="Gene3D" id="2.30.30.40">
    <property type="entry name" value="SH3 Domains"/>
    <property type="match status" value="1"/>
</dbReference>
<protein>
    <recommendedName>
        <fullName evidence="4">SH3 domain-containing protein</fullName>
    </recommendedName>
</protein>
<proteinExistence type="predicted"/>
<dbReference type="STRING" id="1314800.A0A1B7N0E0"/>
<dbReference type="InterPro" id="IPR001452">
    <property type="entry name" value="SH3_domain"/>
</dbReference>
<organism evidence="5 6">
    <name type="scientific">Rhizopogon vinicolor AM-OR11-026</name>
    <dbReference type="NCBI Taxonomy" id="1314800"/>
    <lineage>
        <taxon>Eukaryota</taxon>
        <taxon>Fungi</taxon>
        <taxon>Dikarya</taxon>
        <taxon>Basidiomycota</taxon>
        <taxon>Agaricomycotina</taxon>
        <taxon>Agaricomycetes</taxon>
        <taxon>Agaricomycetidae</taxon>
        <taxon>Boletales</taxon>
        <taxon>Suillineae</taxon>
        <taxon>Rhizopogonaceae</taxon>
        <taxon>Rhizopogon</taxon>
    </lineage>
</organism>
<evidence type="ECO:0000259" key="4">
    <source>
        <dbReference type="PROSITE" id="PS50002"/>
    </source>
</evidence>
<dbReference type="OrthoDB" id="19092at2759"/>
<dbReference type="Proteomes" id="UP000092154">
    <property type="component" value="Unassembled WGS sequence"/>
</dbReference>
<keyword evidence="1 2" id="KW-0728">SH3 domain</keyword>
<gene>
    <name evidence="5" type="ORF">K503DRAFT_165952</name>
</gene>
<feature type="compositionally biased region" description="Basic and acidic residues" evidence="3">
    <location>
        <begin position="329"/>
        <end position="338"/>
    </location>
</feature>
<feature type="compositionally biased region" description="Low complexity" evidence="3">
    <location>
        <begin position="250"/>
        <end position="266"/>
    </location>
</feature>
<evidence type="ECO:0000256" key="1">
    <source>
        <dbReference type="ARBA" id="ARBA00022443"/>
    </source>
</evidence>
<name>A0A1B7N0E0_9AGAM</name>
<feature type="domain" description="SH3" evidence="4">
    <location>
        <begin position="447"/>
        <end position="512"/>
    </location>
</feature>
<feature type="compositionally biased region" description="Low complexity" evidence="3">
    <location>
        <begin position="341"/>
        <end position="354"/>
    </location>
</feature>
<feature type="region of interest" description="Disordered" evidence="3">
    <location>
        <begin position="132"/>
        <end position="299"/>
    </location>
</feature>
<feature type="compositionally biased region" description="Low complexity" evidence="3">
    <location>
        <begin position="199"/>
        <end position="211"/>
    </location>
</feature>
<feature type="compositionally biased region" description="Low complexity" evidence="3">
    <location>
        <begin position="218"/>
        <end position="239"/>
    </location>
</feature>
<feature type="compositionally biased region" description="Polar residues" evidence="3">
    <location>
        <begin position="240"/>
        <end position="249"/>
    </location>
</feature>
<dbReference type="InParanoid" id="A0A1B7N0E0"/>
<dbReference type="SMART" id="SM00326">
    <property type="entry name" value="SH3"/>
    <property type="match status" value="1"/>
</dbReference>
<feature type="compositionally biased region" description="Low complexity" evidence="3">
    <location>
        <begin position="167"/>
        <end position="181"/>
    </location>
</feature>
<evidence type="ECO:0000256" key="2">
    <source>
        <dbReference type="PROSITE-ProRule" id="PRU00192"/>
    </source>
</evidence>
<feature type="region of interest" description="Disordered" evidence="3">
    <location>
        <begin position="1"/>
        <end position="93"/>
    </location>
</feature>
<evidence type="ECO:0000256" key="3">
    <source>
        <dbReference type="SAM" id="MobiDB-lite"/>
    </source>
</evidence>
<feature type="compositionally biased region" description="Acidic residues" evidence="3">
    <location>
        <begin position="355"/>
        <end position="365"/>
    </location>
</feature>
<feature type="compositionally biased region" description="Basic and acidic residues" evidence="3">
    <location>
        <begin position="282"/>
        <end position="292"/>
    </location>
</feature>
<dbReference type="PROSITE" id="PS50002">
    <property type="entry name" value="SH3"/>
    <property type="match status" value="1"/>
</dbReference>
<dbReference type="SUPFAM" id="SSF50044">
    <property type="entry name" value="SH3-domain"/>
    <property type="match status" value="1"/>
</dbReference>
<feature type="compositionally biased region" description="Polar residues" evidence="3">
    <location>
        <begin position="156"/>
        <end position="166"/>
    </location>
</feature>